<sequence>MERIKDSFLELVRDGRGATAIEYGLVAGLISITIIASATLYGTSVSTMLMAAANRLAGF</sequence>
<dbReference type="InterPro" id="IPR007047">
    <property type="entry name" value="Flp_Fap"/>
</dbReference>
<evidence type="ECO:0000313" key="2">
    <source>
        <dbReference type="EMBL" id="UZF87591.1"/>
    </source>
</evidence>
<organism evidence="2">
    <name type="scientific">Bosea sp. NBC_00436</name>
    <dbReference type="NCBI Taxonomy" id="2969620"/>
    <lineage>
        <taxon>Bacteria</taxon>
        <taxon>Pseudomonadati</taxon>
        <taxon>Pseudomonadota</taxon>
        <taxon>Alphaproteobacteria</taxon>
        <taxon>Hyphomicrobiales</taxon>
        <taxon>Boseaceae</taxon>
        <taxon>Bosea</taxon>
    </lineage>
</organism>
<evidence type="ECO:0000256" key="1">
    <source>
        <dbReference type="SAM" id="Phobius"/>
    </source>
</evidence>
<keyword evidence="1" id="KW-1133">Transmembrane helix</keyword>
<accession>A0A9E7ZUU8</accession>
<name>A0A9E7ZUU8_9HYPH</name>
<keyword evidence="1" id="KW-0472">Membrane</keyword>
<gene>
    <name evidence="2" type="ORF">NWE54_02005</name>
</gene>
<proteinExistence type="predicted"/>
<dbReference type="AlphaFoldDB" id="A0A9E7ZUU8"/>
<keyword evidence="1" id="KW-0812">Transmembrane</keyword>
<dbReference type="Pfam" id="PF04964">
    <property type="entry name" value="Flp_Fap"/>
    <property type="match status" value="1"/>
</dbReference>
<feature type="transmembrane region" description="Helical" evidence="1">
    <location>
        <begin position="20"/>
        <end position="41"/>
    </location>
</feature>
<protein>
    <submittedName>
        <fullName evidence="2">Flp family type IVb pilin</fullName>
    </submittedName>
</protein>
<dbReference type="EMBL" id="CP102774">
    <property type="protein sequence ID" value="UZF87591.1"/>
    <property type="molecule type" value="Genomic_DNA"/>
</dbReference>
<reference evidence="2" key="1">
    <citation type="submission" date="2022-08" db="EMBL/GenBank/DDBJ databases">
        <title>Complete Genome Sequences of 2 Bosea sp. soil isolates.</title>
        <authorList>
            <person name="Alvarez Arevalo M."/>
            <person name="Sterndorff E.B."/>
            <person name="Faurdal D."/>
            <person name="Joergensen T.S."/>
            <person name="Weber T."/>
        </authorList>
    </citation>
    <scope>NUCLEOTIDE SEQUENCE</scope>
    <source>
        <strain evidence="2">NBC_00436</strain>
    </source>
</reference>